<organism evidence="2 3">
    <name type="scientific">Pseudomonas syringae pv. actinidiae ICMP 19096</name>
    <dbReference type="NCBI Taxonomy" id="1194405"/>
    <lineage>
        <taxon>Bacteria</taxon>
        <taxon>Pseudomonadati</taxon>
        <taxon>Pseudomonadota</taxon>
        <taxon>Gammaproteobacteria</taxon>
        <taxon>Pseudomonadales</taxon>
        <taxon>Pseudomonadaceae</taxon>
        <taxon>Pseudomonas</taxon>
        <taxon>Pseudomonas syringae</taxon>
    </lineage>
</organism>
<evidence type="ECO:0000313" key="2">
    <source>
        <dbReference type="EMBL" id="EPN26500.1"/>
    </source>
</evidence>
<keyword evidence="1" id="KW-1133">Transmembrane helix</keyword>
<reference evidence="2 3" key="1">
    <citation type="journal article" date="2013" name="PLoS Pathog.">
        <title>Genomic analysis of the Kiwifruit pathogen Pseudomonas syringae pv. actinidiae provides insight into the origins of an emergent plant disease.</title>
        <authorList>
            <person name="McCann H.C."/>
            <person name="Rikkerink E.H."/>
            <person name="Bertels F."/>
            <person name="Fiers M."/>
            <person name="Lu A."/>
            <person name="Rees-George J."/>
            <person name="Andersen M.T."/>
            <person name="Gleave A.P."/>
            <person name="Haubold B."/>
            <person name="Wohlers M.W."/>
            <person name="Guttman D.S."/>
            <person name="Wang P.W."/>
            <person name="Straub C."/>
            <person name="Vanneste J.L."/>
            <person name="Rainey P.B."/>
            <person name="Templeton M.D."/>
        </authorList>
    </citation>
    <scope>NUCLEOTIDE SEQUENCE [LARGE SCALE GENOMIC DNA]</scope>
    <source>
        <strain evidence="2 3">ICMP 19096</strain>
    </source>
</reference>
<proteinExistence type="predicted"/>
<protein>
    <submittedName>
        <fullName evidence="2">Uncharacterized protein</fullName>
    </submittedName>
</protein>
<dbReference type="Proteomes" id="UP000018849">
    <property type="component" value="Unassembled WGS sequence"/>
</dbReference>
<evidence type="ECO:0000256" key="1">
    <source>
        <dbReference type="SAM" id="Phobius"/>
    </source>
</evidence>
<feature type="transmembrane region" description="Helical" evidence="1">
    <location>
        <begin position="12"/>
        <end position="28"/>
    </location>
</feature>
<dbReference type="EMBL" id="AOKF01004125">
    <property type="protein sequence ID" value="EPN26500.1"/>
    <property type="molecule type" value="Genomic_DNA"/>
</dbReference>
<keyword evidence="1" id="KW-0472">Membrane</keyword>
<comment type="caution">
    <text evidence="2">The sequence shown here is derived from an EMBL/GenBank/DDBJ whole genome shotgun (WGS) entry which is preliminary data.</text>
</comment>
<feature type="transmembrane region" description="Helical" evidence="1">
    <location>
        <begin position="34"/>
        <end position="51"/>
    </location>
</feature>
<accession>A0A656JI32</accession>
<sequence>MNAVITLDLTRSLWLWAAALALVLLMVIPLAGWISAVAALVVVIAVIVAWIRTGYRFAHQGQQLVLADPATLPAA</sequence>
<gene>
    <name evidence="2" type="ORF">A245_48145</name>
</gene>
<keyword evidence="1" id="KW-0812">Transmembrane</keyword>
<name>A0A656JI32_PSESF</name>
<feature type="non-terminal residue" evidence="2">
    <location>
        <position position="75"/>
    </location>
</feature>
<dbReference type="AlphaFoldDB" id="A0A656JI32"/>
<evidence type="ECO:0000313" key="3">
    <source>
        <dbReference type="Proteomes" id="UP000018849"/>
    </source>
</evidence>